<feature type="compositionally biased region" description="Polar residues" evidence="1">
    <location>
        <begin position="220"/>
        <end position="230"/>
    </location>
</feature>
<dbReference type="SUPFAM" id="SSF55961">
    <property type="entry name" value="Bet v1-like"/>
    <property type="match status" value="1"/>
</dbReference>
<reference evidence="3" key="1">
    <citation type="submission" date="2023-07" db="EMBL/GenBank/DDBJ databases">
        <title>Whole genome shotgun sequence of Streptomyces achromogenes subsp. rubradiris NBRC 14000.</title>
        <authorList>
            <person name="Komaki H."/>
            <person name="Tamura T."/>
        </authorList>
    </citation>
    <scope>NUCLEOTIDE SEQUENCE [LARGE SCALE GENOMIC DNA]</scope>
    <source>
        <strain evidence="3">NBRC 14000</strain>
    </source>
</reference>
<comment type="caution">
    <text evidence="2">The sequence shown here is derived from an EMBL/GenBank/DDBJ whole genome shotgun (WGS) entry which is preliminary data.</text>
</comment>
<proteinExistence type="predicted"/>
<evidence type="ECO:0008006" key="4">
    <source>
        <dbReference type="Google" id="ProtNLM"/>
    </source>
</evidence>
<evidence type="ECO:0000313" key="2">
    <source>
        <dbReference type="EMBL" id="GHI54333.1"/>
    </source>
</evidence>
<dbReference type="Proteomes" id="UP000646738">
    <property type="component" value="Unassembled WGS sequence"/>
</dbReference>
<dbReference type="Gene3D" id="3.30.530.20">
    <property type="match status" value="1"/>
</dbReference>
<evidence type="ECO:0000256" key="1">
    <source>
        <dbReference type="SAM" id="MobiDB-lite"/>
    </source>
</evidence>
<gene>
    <name evidence="2" type="ORF">Srubr_41790</name>
</gene>
<organism evidence="2 3">
    <name type="scientific">Streptomyces rubradiris</name>
    <name type="common">Streptomyces achromogenes subsp. rubradiris</name>
    <dbReference type="NCBI Taxonomy" id="285531"/>
    <lineage>
        <taxon>Bacteria</taxon>
        <taxon>Bacillati</taxon>
        <taxon>Actinomycetota</taxon>
        <taxon>Actinomycetes</taxon>
        <taxon>Kitasatosporales</taxon>
        <taxon>Streptomycetaceae</taxon>
        <taxon>Streptomyces</taxon>
    </lineage>
</organism>
<feature type="region of interest" description="Disordered" evidence="1">
    <location>
        <begin position="166"/>
        <end position="230"/>
    </location>
</feature>
<accession>A0ABQ3RER3</accession>
<dbReference type="EMBL" id="BNEA01000015">
    <property type="protein sequence ID" value="GHI54333.1"/>
    <property type="molecule type" value="Genomic_DNA"/>
</dbReference>
<dbReference type="InterPro" id="IPR023393">
    <property type="entry name" value="START-like_dom_sf"/>
</dbReference>
<sequence length="230" mass="24234">MGGDAALEETGAVIDRIAQAETAAVKAAAELPADRRILVVDEVRAAGSADAVHRVLYDVAAWPGLLAHVERAEVLQDEDGAQLVEVDTREADGGILAMRTAWVGRGGTLVAYKQLVLPPIGSSHTVRWRVEPDGDGATVRSEQVVVLAPDVADVAAVTSLRVQGVEREGVPGPRPCEGDRRGARPAPLTRVGGRVRTSSWAVGLRYPPVPRRATAPAVRQSTSSTSLPRP</sequence>
<protein>
    <recommendedName>
        <fullName evidence="4">Polyketide cyclase / dehydrase and lipid transport</fullName>
    </recommendedName>
</protein>
<name>A0ABQ3RER3_STRRR</name>
<keyword evidence="3" id="KW-1185">Reference proteome</keyword>
<evidence type="ECO:0000313" key="3">
    <source>
        <dbReference type="Proteomes" id="UP000646738"/>
    </source>
</evidence>
<dbReference type="RefSeq" id="WP_189990579.1">
    <property type="nucleotide sequence ID" value="NZ_BNCB01000002.1"/>
</dbReference>